<dbReference type="Proteomes" id="UP000009170">
    <property type="component" value="Unassembled WGS sequence"/>
</dbReference>
<dbReference type="InterPro" id="IPR011032">
    <property type="entry name" value="GroES-like_sf"/>
</dbReference>
<dbReference type="OrthoDB" id="48317at2759"/>
<dbReference type="Pfam" id="PF00107">
    <property type="entry name" value="ADH_zinc_N"/>
    <property type="match status" value="1"/>
</dbReference>
<dbReference type="InterPro" id="IPR013149">
    <property type="entry name" value="ADH-like_C"/>
</dbReference>
<accession>A0A090N338</accession>
<dbReference type="SUPFAM" id="SSF50129">
    <property type="entry name" value="GroES-like"/>
    <property type="match status" value="1"/>
</dbReference>
<evidence type="ECO:0000259" key="1">
    <source>
        <dbReference type="SMART" id="SM00829"/>
    </source>
</evidence>
<evidence type="ECO:0000313" key="2">
    <source>
        <dbReference type="EMBL" id="CEF97443.1"/>
    </source>
</evidence>
<dbReference type="GO" id="GO:0016491">
    <property type="term" value="F:oxidoreductase activity"/>
    <property type="evidence" value="ECO:0007669"/>
    <property type="project" value="InterPro"/>
</dbReference>
<dbReference type="InterPro" id="IPR020843">
    <property type="entry name" value="ER"/>
</dbReference>
<gene>
    <name evidence="2" type="ORF">OT_ostta04g00690</name>
</gene>
<dbReference type="CDD" id="cd08267">
    <property type="entry name" value="MDR1"/>
    <property type="match status" value="1"/>
</dbReference>
<dbReference type="RefSeq" id="XP_022838694.1">
    <property type="nucleotide sequence ID" value="XM_022984418.1"/>
</dbReference>
<organism evidence="2 3">
    <name type="scientific">Ostreococcus tauri</name>
    <name type="common">Marine green alga</name>
    <dbReference type="NCBI Taxonomy" id="70448"/>
    <lineage>
        <taxon>Eukaryota</taxon>
        <taxon>Viridiplantae</taxon>
        <taxon>Chlorophyta</taxon>
        <taxon>Mamiellophyceae</taxon>
        <taxon>Mamiellales</taxon>
        <taxon>Bathycoccaceae</taxon>
        <taxon>Ostreococcus</taxon>
    </lineage>
</organism>
<dbReference type="Pfam" id="PF08240">
    <property type="entry name" value="ADH_N"/>
    <property type="match status" value="1"/>
</dbReference>
<dbReference type="AlphaFoldDB" id="A0A090N338"/>
<dbReference type="STRING" id="70448.A0A090N338"/>
<dbReference type="SMART" id="SM00829">
    <property type="entry name" value="PKS_ER"/>
    <property type="match status" value="1"/>
</dbReference>
<dbReference type="GeneID" id="9833185"/>
<dbReference type="Gene3D" id="3.90.180.10">
    <property type="entry name" value="Medium-chain alcohol dehydrogenases, catalytic domain"/>
    <property type="match status" value="1"/>
</dbReference>
<proteinExistence type="predicted"/>
<protein>
    <submittedName>
        <fullName evidence="2">Alcohol dehydrogenase superfamily, zinc-type</fullName>
    </submittedName>
</protein>
<dbReference type="InterPro" id="IPR013154">
    <property type="entry name" value="ADH-like_N"/>
</dbReference>
<keyword evidence="3" id="KW-1185">Reference proteome</keyword>
<comment type="caution">
    <text evidence="2">The sequence shown here is derived from an EMBL/GenBank/DDBJ whole genome shotgun (WGS) entry which is preliminary data.</text>
</comment>
<name>A0A090N338_OSTTA</name>
<reference evidence="2 3" key="2">
    <citation type="journal article" date="2014" name="BMC Genomics">
        <title>An improved genome of the model marine alga Ostreococcus tauri unfolds by assessing Illumina de novo assemblies.</title>
        <authorList>
            <person name="Blanc-Mathieu R."/>
            <person name="Verhelst B."/>
            <person name="Derelle E."/>
            <person name="Rombauts S."/>
            <person name="Bouget F.Y."/>
            <person name="Carre I."/>
            <person name="Chateau A."/>
            <person name="Eyre-Walker A."/>
            <person name="Grimsley N."/>
            <person name="Moreau H."/>
            <person name="Piegu B."/>
            <person name="Rivals E."/>
            <person name="Schackwitz W."/>
            <person name="Van de Peer Y."/>
            <person name="Piganeau G."/>
        </authorList>
    </citation>
    <scope>NUCLEOTIDE SEQUENCE [LARGE SCALE GENOMIC DNA]</scope>
    <source>
        <strain evidence="3">OTTH 0595 / CCAP 157/2 / RCC745</strain>
    </source>
</reference>
<dbReference type="KEGG" id="ota:OT_ostta04g00690"/>
<dbReference type="InterPro" id="IPR050700">
    <property type="entry name" value="YIM1/Zinc_Alcohol_DH_Fams"/>
</dbReference>
<dbReference type="PANTHER" id="PTHR11695:SF648">
    <property type="entry name" value="ZINC-BINDING OXIDOREDUCTASE"/>
    <property type="match status" value="1"/>
</dbReference>
<feature type="domain" description="Enoyl reductase (ER)" evidence="1">
    <location>
        <begin position="47"/>
        <end position="364"/>
    </location>
</feature>
<dbReference type="EMBL" id="CAID01000004">
    <property type="protein sequence ID" value="CEF97443.1"/>
    <property type="molecule type" value="Genomic_DNA"/>
</dbReference>
<dbReference type="InterPro" id="IPR036291">
    <property type="entry name" value="NAD(P)-bd_dom_sf"/>
</dbReference>
<dbReference type="PANTHER" id="PTHR11695">
    <property type="entry name" value="ALCOHOL DEHYDROGENASE RELATED"/>
    <property type="match status" value="1"/>
</dbReference>
<sequence length="390" mass="43191">MTEPHARVTFRRNQEAGVRIERVRASWKDVEKVWKPWRRARRLWRRGRNFAWSIWSSDDASLRMRERPRVLVRVRAAGVNPVDTKWLYGDKVCAWMTGLVRSAVEGAGVGFDFSGVVERADEGSGFEIGDEVFGLVPSDMIALKSNKMTFRQAASIGLCGVSVTQALDQFKSKFAPSPALVIGASGGLGHMACQICAAEGARVVGVCSRANLEYVRSLGVEAAFPYDDDAETLEQHLERAGYAGTFRIIIDTVTSNAKEDARFDYESRLRPFATKDASYVKFGGTPGRWAMAHIIRLGVPLRGVGAPFWIYFYQCDRQLRYLADAFDRGDFVPTVADSFPFTDAGVRDAFALVRSRHAVGKVVIDVDVDHTDTRTAASEIAPPNGVARRA</sequence>
<reference evidence="3" key="1">
    <citation type="journal article" date="2006" name="Proc. Natl. Acad. Sci. U.S.A.">
        <title>Genome analysis of the smallest free-living eukaryote Ostreococcus tauri unveils many unique features.</title>
        <authorList>
            <person name="Derelle E."/>
            <person name="Ferraz C."/>
            <person name="Rombauts S."/>
            <person name="Rouze P."/>
            <person name="Worden A.Z."/>
            <person name="Robbens S."/>
            <person name="Partensky F."/>
            <person name="Degroeve S."/>
            <person name="Echeynie S."/>
            <person name="Cooke R."/>
            <person name="Saeys Y."/>
            <person name="Wuyts J."/>
            <person name="Jabbari K."/>
            <person name="Bowler C."/>
            <person name="Panaud O."/>
            <person name="Piegu B."/>
            <person name="Ball S.G."/>
            <person name="Ral J.-P."/>
            <person name="Bouget F.-Y."/>
            <person name="Piganeau G."/>
            <person name="De Baets B."/>
            <person name="Picard A."/>
            <person name="Delseny M."/>
            <person name="Demaille J."/>
            <person name="Van de Peer Y."/>
            <person name="Moreau H."/>
        </authorList>
    </citation>
    <scope>NUCLEOTIDE SEQUENCE [LARGE SCALE GENOMIC DNA]</scope>
    <source>
        <strain evidence="3">OTTH 0595 / CCAP 157/2 / RCC745</strain>
    </source>
</reference>
<evidence type="ECO:0000313" key="3">
    <source>
        <dbReference type="Proteomes" id="UP000009170"/>
    </source>
</evidence>
<dbReference type="InParanoid" id="A0A090N338"/>
<dbReference type="Gene3D" id="3.40.50.720">
    <property type="entry name" value="NAD(P)-binding Rossmann-like Domain"/>
    <property type="match status" value="1"/>
</dbReference>
<dbReference type="SUPFAM" id="SSF51735">
    <property type="entry name" value="NAD(P)-binding Rossmann-fold domains"/>
    <property type="match status" value="1"/>
</dbReference>